<dbReference type="GO" id="GO:0006606">
    <property type="term" value="P:protein import into nucleus"/>
    <property type="evidence" value="ECO:0007669"/>
    <property type="project" value="TreeGrafter"/>
</dbReference>
<dbReference type="Gene3D" id="1.25.10.10">
    <property type="entry name" value="Leucine-rich Repeat Variant"/>
    <property type="match status" value="1"/>
</dbReference>
<protein>
    <submittedName>
        <fullName evidence="3">Exportin-2 (Importin alpha re-exporter)</fullName>
    </submittedName>
</protein>
<evidence type="ECO:0000259" key="1">
    <source>
        <dbReference type="Pfam" id="PF03378"/>
    </source>
</evidence>
<evidence type="ECO:0000313" key="4">
    <source>
        <dbReference type="Proteomes" id="UP000290809"/>
    </source>
</evidence>
<dbReference type="SUPFAM" id="SSF48371">
    <property type="entry name" value="ARM repeat"/>
    <property type="match status" value="1"/>
</dbReference>
<proteinExistence type="predicted"/>
<dbReference type="GO" id="GO:0031267">
    <property type="term" value="F:small GTPase binding"/>
    <property type="evidence" value="ECO:0007669"/>
    <property type="project" value="InterPro"/>
</dbReference>
<dbReference type="Proteomes" id="UP000290809">
    <property type="component" value="Unassembled WGS sequence"/>
</dbReference>
<feature type="domain" description="Exportin-2 C-terminal" evidence="1">
    <location>
        <begin position="129"/>
        <end position="329"/>
    </location>
</feature>
<feature type="non-terminal residue" evidence="3">
    <location>
        <position position="1"/>
    </location>
</feature>
<dbReference type="InterPro" id="IPR016024">
    <property type="entry name" value="ARM-type_fold"/>
</dbReference>
<evidence type="ECO:0000313" key="3">
    <source>
        <dbReference type="EMBL" id="RTG91382.1"/>
    </source>
</evidence>
<dbReference type="Pfam" id="PF03378">
    <property type="entry name" value="CAS_CSE1"/>
    <property type="match status" value="1"/>
</dbReference>
<dbReference type="GO" id="GO:0005049">
    <property type="term" value="F:nuclear export signal receptor activity"/>
    <property type="evidence" value="ECO:0007669"/>
    <property type="project" value="TreeGrafter"/>
</dbReference>
<dbReference type="EMBL" id="QMKO01000160">
    <property type="protein sequence ID" value="RTG91382.1"/>
    <property type="molecule type" value="Genomic_DNA"/>
</dbReference>
<dbReference type="InterPro" id="IPR011989">
    <property type="entry name" value="ARM-like"/>
</dbReference>
<dbReference type="AlphaFoldDB" id="A0A430QUL1"/>
<dbReference type="PANTHER" id="PTHR10997">
    <property type="entry name" value="IMPORTIN-7, 8, 11"/>
    <property type="match status" value="1"/>
</dbReference>
<dbReference type="GO" id="GO:0005635">
    <property type="term" value="C:nuclear envelope"/>
    <property type="evidence" value="ECO:0007669"/>
    <property type="project" value="TreeGrafter"/>
</dbReference>
<sequence length="439" mass="48822">HGVTVSTELVNLTTFFENHVLPELRNPNVNYLPVIKADCLRYAIAFRSLLPSVALVNLLNMTPVLLTASAPVVQSYVASLIDKLLAMRRLDSPTDPVILKEQVSEPQLLIDRLLNILNNPEYGENVYVIREFVPYVFQLISVMLEQYPLSQTVLTNCKLPQPVINGMTTGTPSNFRPSQAYSALLQRILVPSLWEPNRNVPSLVRLLQAYLLHNMDDVLAANKITPILGVFQKLVNSSINDVYAFALLNAILLSGPKDILMPNYFRQIFMIIFRRLQSCKREKFMKAFASFIAHMVLIYSPNELITLVDSIQSNLFARVLEKVLIPYAEIIIATPLISTSGFAKSAEVSSLPSTSVCTEWRMNSIGLIRFIGEAQALLTSGSTYRESWLPLLIKIIAGLASGPGRGGDSASDLAVSMAMNSMVDGFQKDERFIEIDSDP</sequence>
<dbReference type="PANTHER" id="PTHR10997:SF8">
    <property type="entry name" value="EXPORTIN-2"/>
    <property type="match status" value="1"/>
</dbReference>
<dbReference type="InterPro" id="IPR013713">
    <property type="entry name" value="XPO2_central"/>
</dbReference>
<name>A0A430QUL1_SCHBO</name>
<evidence type="ECO:0000259" key="2">
    <source>
        <dbReference type="Pfam" id="PF08506"/>
    </source>
</evidence>
<accession>A0A430QUL1</accession>
<gene>
    <name evidence="3" type="ORF">DC041_0004111</name>
</gene>
<dbReference type="STRING" id="6184.A0A430QUL1"/>
<organism evidence="3 4">
    <name type="scientific">Schistosoma bovis</name>
    <name type="common">Blood fluke</name>
    <dbReference type="NCBI Taxonomy" id="6184"/>
    <lineage>
        <taxon>Eukaryota</taxon>
        <taxon>Metazoa</taxon>
        <taxon>Spiralia</taxon>
        <taxon>Lophotrochozoa</taxon>
        <taxon>Platyhelminthes</taxon>
        <taxon>Trematoda</taxon>
        <taxon>Digenea</taxon>
        <taxon>Strigeidida</taxon>
        <taxon>Schistosomatoidea</taxon>
        <taxon>Schistosomatidae</taxon>
        <taxon>Schistosoma</taxon>
    </lineage>
</organism>
<dbReference type="InterPro" id="IPR005043">
    <property type="entry name" value="XPO2_C"/>
</dbReference>
<keyword evidence="4" id="KW-1185">Reference proteome</keyword>
<dbReference type="GO" id="GO:0006611">
    <property type="term" value="P:protein export from nucleus"/>
    <property type="evidence" value="ECO:0007669"/>
    <property type="project" value="TreeGrafter"/>
</dbReference>
<comment type="caution">
    <text evidence="3">The sequence shown here is derived from an EMBL/GenBank/DDBJ whole genome shotgun (WGS) entry which is preliminary data.</text>
</comment>
<dbReference type="GO" id="GO:0005829">
    <property type="term" value="C:cytosol"/>
    <property type="evidence" value="ECO:0007669"/>
    <property type="project" value="TreeGrafter"/>
</dbReference>
<reference evidence="3 4" key="1">
    <citation type="journal article" date="2019" name="PLoS Pathog.">
        <title>Genome sequence of the bovine parasite Schistosoma bovis Tanzania.</title>
        <authorList>
            <person name="Oey H."/>
            <person name="Zakrzewski M."/>
            <person name="Gobert G."/>
            <person name="Gravermann K."/>
            <person name="Stoye J."/>
            <person name="Jones M."/>
            <person name="Mcmanus D."/>
            <person name="Krause L."/>
        </authorList>
    </citation>
    <scope>NUCLEOTIDE SEQUENCE [LARGE SCALE GENOMIC DNA]</scope>
    <source>
        <strain evidence="3 4">TAN1997</strain>
    </source>
</reference>
<feature type="domain" description="Exportin-2 central" evidence="2">
    <location>
        <begin position="1"/>
        <end position="80"/>
    </location>
</feature>
<dbReference type="Pfam" id="PF08506">
    <property type="entry name" value="Cse1"/>
    <property type="match status" value="1"/>
</dbReference>